<sequence length="104" mass="11920">MYDVLCLFLFAHLFCFPAVQFVLFFSNNTTAFSTSEQLSIPPRPPLTPSLPQNTATTHHCLCNTSFRSPSFKKCICTRIFECLVLTCFQVQPLHNPRPPPFFFL</sequence>
<proteinExistence type="predicted"/>
<dbReference type="AlphaFoldDB" id="A0A3Q3CQR2"/>
<protein>
    <submittedName>
        <fullName evidence="1">Uncharacterized protein</fullName>
    </submittedName>
</protein>
<keyword evidence="2" id="KW-1185">Reference proteome</keyword>
<name>A0A3Q3CQR2_HAPBU</name>
<reference evidence="1" key="1">
    <citation type="submission" date="2025-08" db="UniProtKB">
        <authorList>
            <consortium name="Ensembl"/>
        </authorList>
    </citation>
    <scope>IDENTIFICATION</scope>
</reference>
<accession>A0A3Q3CQR2</accession>
<dbReference type="Proteomes" id="UP000264840">
    <property type="component" value="Unplaced"/>
</dbReference>
<reference evidence="1" key="2">
    <citation type="submission" date="2025-09" db="UniProtKB">
        <authorList>
            <consortium name="Ensembl"/>
        </authorList>
    </citation>
    <scope>IDENTIFICATION</scope>
</reference>
<evidence type="ECO:0000313" key="2">
    <source>
        <dbReference type="Proteomes" id="UP000264840"/>
    </source>
</evidence>
<evidence type="ECO:0000313" key="1">
    <source>
        <dbReference type="Ensembl" id="ENSHBUP00000028337.1"/>
    </source>
</evidence>
<dbReference type="Ensembl" id="ENSHBUT00000031734.1">
    <property type="protein sequence ID" value="ENSHBUP00000028337.1"/>
    <property type="gene ID" value="ENSHBUG00000012074.1"/>
</dbReference>
<organism evidence="1 2">
    <name type="scientific">Haplochromis burtoni</name>
    <name type="common">Burton's mouthbrooder</name>
    <name type="synonym">Chromis burtoni</name>
    <dbReference type="NCBI Taxonomy" id="8153"/>
    <lineage>
        <taxon>Eukaryota</taxon>
        <taxon>Metazoa</taxon>
        <taxon>Chordata</taxon>
        <taxon>Craniata</taxon>
        <taxon>Vertebrata</taxon>
        <taxon>Euteleostomi</taxon>
        <taxon>Actinopterygii</taxon>
        <taxon>Neopterygii</taxon>
        <taxon>Teleostei</taxon>
        <taxon>Neoteleostei</taxon>
        <taxon>Acanthomorphata</taxon>
        <taxon>Ovalentaria</taxon>
        <taxon>Cichlomorphae</taxon>
        <taxon>Cichliformes</taxon>
        <taxon>Cichlidae</taxon>
        <taxon>African cichlids</taxon>
        <taxon>Pseudocrenilabrinae</taxon>
        <taxon>Haplochromini</taxon>
        <taxon>Haplochromis</taxon>
    </lineage>
</organism>